<accession>A0ABX9K7P3</accession>
<organism evidence="1 2">
    <name type="scientific">Archangium gephyra</name>
    <dbReference type="NCBI Taxonomy" id="48"/>
    <lineage>
        <taxon>Bacteria</taxon>
        <taxon>Pseudomonadati</taxon>
        <taxon>Myxococcota</taxon>
        <taxon>Myxococcia</taxon>
        <taxon>Myxococcales</taxon>
        <taxon>Cystobacterineae</taxon>
        <taxon>Archangiaceae</taxon>
        <taxon>Archangium</taxon>
    </lineage>
</organism>
<evidence type="ECO:0000313" key="1">
    <source>
        <dbReference type="EMBL" id="REG34857.1"/>
    </source>
</evidence>
<gene>
    <name evidence="1" type="ORF">ATI61_103771</name>
</gene>
<protein>
    <submittedName>
        <fullName evidence="1">Uncharacterized protein</fullName>
    </submittedName>
</protein>
<evidence type="ECO:0000313" key="2">
    <source>
        <dbReference type="Proteomes" id="UP000256345"/>
    </source>
</evidence>
<sequence>MTMNSVGPRRNDDTLVLGMNPHVQAEAEALQKSNPSARVSTLRDSFQNDQVRASGPDGVTRVHDLRTQDGIRSFVATLGLPLAQGQQVAAAIASAGEDARDELAQLALVWARAEKGGVIPSRLVLSGHSGGTSLWGEEGSFVNGVLTRRDFARLAEALPRAAAGVEDLCIAACYNGGETTMEAWRALFPNLRTMWAYDGSAPGTFSGATAHLARWEKATRGEVESLRPELLRGLRKGENLAVWSRLQGHQTASVRASTADLRARLSAGHVPFERYFQGNEVVRDTQHGPLREHYNTLQALLGRPELSASERTGLERAREQTLRLLFYGNVSARFQETHRSSIQRGFTALGLNAPDFSRLGRKEALALIRSFETELGRRNPRPLEAQRLLPLLTEGLRDLQRSHIPDNWL</sequence>
<dbReference type="EMBL" id="QUMU01000003">
    <property type="protein sequence ID" value="REG34857.1"/>
    <property type="molecule type" value="Genomic_DNA"/>
</dbReference>
<keyword evidence="2" id="KW-1185">Reference proteome</keyword>
<proteinExistence type="predicted"/>
<dbReference type="Proteomes" id="UP000256345">
    <property type="component" value="Unassembled WGS sequence"/>
</dbReference>
<reference evidence="1 2" key="1">
    <citation type="submission" date="2018-08" db="EMBL/GenBank/DDBJ databases">
        <title>Genomic Encyclopedia of Archaeal and Bacterial Type Strains, Phase II (KMG-II): from individual species to whole genera.</title>
        <authorList>
            <person name="Goeker M."/>
        </authorList>
    </citation>
    <scope>NUCLEOTIDE SEQUENCE [LARGE SCALE GENOMIC DNA]</scope>
    <source>
        <strain evidence="1 2">DSM 2261</strain>
    </source>
</reference>
<name>A0ABX9K7P3_9BACT</name>
<comment type="caution">
    <text evidence="1">The sequence shown here is derived from an EMBL/GenBank/DDBJ whole genome shotgun (WGS) entry which is preliminary data.</text>
</comment>